<proteinExistence type="predicted"/>
<sequence length="130" mass="14572">MAEGSSEPPDLNPNGASHPKPYQHKSRRGRPRYSNDRNLNSYDPSQQYGHFDQGVKTPFSHDDSNYALHQQPPYHGDDGARSRGRVGKDLEVIMPRIMVTTEVRAGFNPGLIPWMDLTDPAGEEKMRAGI</sequence>
<organism evidence="1 2">
    <name type="scientific">Chaenocephalus aceratus</name>
    <name type="common">Blackfin icefish</name>
    <name type="synonym">Chaenichthys aceratus</name>
    <dbReference type="NCBI Taxonomy" id="36190"/>
    <lineage>
        <taxon>Eukaryota</taxon>
        <taxon>Metazoa</taxon>
        <taxon>Chordata</taxon>
        <taxon>Craniata</taxon>
        <taxon>Vertebrata</taxon>
        <taxon>Euteleostomi</taxon>
        <taxon>Actinopterygii</taxon>
        <taxon>Neopterygii</taxon>
        <taxon>Teleostei</taxon>
        <taxon>Neoteleostei</taxon>
        <taxon>Acanthomorphata</taxon>
        <taxon>Eupercaria</taxon>
        <taxon>Perciformes</taxon>
        <taxon>Notothenioidei</taxon>
        <taxon>Channichthyidae</taxon>
        <taxon>Chaenocephalus</taxon>
    </lineage>
</organism>
<name>A0ACB9W2J0_CHAAC</name>
<dbReference type="EMBL" id="CM043804">
    <property type="protein sequence ID" value="KAI4806493.1"/>
    <property type="molecule type" value="Genomic_DNA"/>
</dbReference>
<comment type="caution">
    <text evidence="1">The sequence shown here is derived from an EMBL/GenBank/DDBJ whole genome shotgun (WGS) entry which is preliminary data.</text>
</comment>
<evidence type="ECO:0000313" key="2">
    <source>
        <dbReference type="Proteomes" id="UP001057452"/>
    </source>
</evidence>
<gene>
    <name evidence="1" type="ORF">KUCAC02_017317</name>
</gene>
<keyword evidence="2" id="KW-1185">Reference proteome</keyword>
<accession>A0ACB9W2J0</accession>
<evidence type="ECO:0000313" key="1">
    <source>
        <dbReference type="EMBL" id="KAI4806493.1"/>
    </source>
</evidence>
<protein>
    <submittedName>
        <fullName evidence="1">Uncharacterized protein</fullName>
    </submittedName>
</protein>
<dbReference type="Proteomes" id="UP001057452">
    <property type="component" value="Chromosome 20"/>
</dbReference>
<reference evidence="1" key="1">
    <citation type="submission" date="2022-05" db="EMBL/GenBank/DDBJ databases">
        <title>Chromosome-level genome of Chaenocephalus aceratus.</title>
        <authorList>
            <person name="Park H."/>
        </authorList>
    </citation>
    <scope>NUCLEOTIDE SEQUENCE</scope>
    <source>
        <strain evidence="1">KU_202001</strain>
    </source>
</reference>